<gene>
    <name evidence="2" type="ORF">NX720_18930</name>
</gene>
<keyword evidence="1" id="KW-0812">Transmembrane</keyword>
<proteinExistence type="predicted"/>
<organism evidence="2 3">
    <name type="scientific">Endozoicomonas euniceicola</name>
    <dbReference type="NCBI Taxonomy" id="1234143"/>
    <lineage>
        <taxon>Bacteria</taxon>
        <taxon>Pseudomonadati</taxon>
        <taxon>Pseudomonadota</taxon>
        <taxon>Gammaproteobacteria</taxon>
        <taxon>Oceanospirillales</taxon>
        <taxon>Endozoicomonadaceae</taxon>
        <taxon>Endozoicomonas</taxon>
    </lineage>
</organism>
<sequence>MTRCKALIKPIKNWIILLSILLFSQFSVGSFIYIEGDESKLTFEGKVTNTCKHILVYSPYKSFSFEIRSLDTHAGEQLLFINRNKNGIGVILSFDNPLPPEMLPMHFDTVHNEYKNEEDNASLVTAPRLIRRGF</sequence>
<evidence type="ECO:0000313" key="3">
    <source>
        <dbReference type="Proteomes" id="UP001163255"/>
    </source>
</evidence>
<evidence type="ECO:0000256" key="1">
    <source>
        <dbReference type="SAM" id="Phobius"/>
    </source>
</evidence>
<dbReference type="RefSeq" id="WP_262596703.1">
    <property type="nucleotide sequence ID" value="NZ_CP103300.1"/>
</dbReference>
<reference evidence="2" key="1">
    <citation type="submission" date="2022-10" db="EMBL/GenBank/DDBJ databases">
        <title>Completed Genome Sequence of two octocoral isolated bacterium, Endozoicomonas euniceicola EF212T and Endozoicomonas gorgoniicola PS125T.</title>
        <authorList>
            <person name="Chiou Y.-J."/>
            <person name="Chen Y.-H."/>
        </authorList>
    </citation>
    <scope>NUCLEOTIDE SEQUENCE</scope>
    <source>
        <strain evidence="2">EF212</strain>
    </source>
</reference>
<dbReference type="Proteomes" id="UP001163255">
    <property type="component" value="Chromosome"/>
</dbReference>
<feature type="transmembrane region" description="Helical" evidence="1">
    <location>
        <begin position="12"/>
        <end position="34"/>
    </location>
</feature>
<dbReference type="EMBL" id="CP103300">
    <property type="protein sequence ID" value="UYM14945.1"/>
    <property type="molecule type" value="Genomic_DNA"/>
</dbReference>
<keyword evidence="3" id="KW-1185">Reference proteome</keyword>
<accession>A0ABY6GQB6</accession>
<keyword evidence="1" id="KW-1133">Transmembrane helix</keyword>
<evidence type="ECO:0000313" key="2">
    <source>
        <dbReference type="EMBL" id="UYM14945.1"/>
    </source>
</evidence>
<keyword evidence="1" id="KW-0472">Membrane</keyword>
<name>A0ABY6GQB6_9GAMM</name>
<protein>
    <submittedName>
        <fullName evidence="2">Uncharacterized protein</fullName>
    </submittedName>
</protein>